<dbReference type="InterPro" id="IPR023546">
    <property type="entry name" value="MGMT"/>
</dbReference>
<dbReference type="GO" id="GO:0032259">
    <property type="term" value="P:methylation"/>
    <property type="evidence" value="ECO:0007669"/>
    <property type="project" value="UniProtKB-KW"/>
</dbReference>
<dbReference type="GO" id="GO:0003908">
    <property type="term" value="F:methylated-DNA-[protein]-cysteine S-methyltransferase activity"/>
    <property type="evidence" value="ECO:0007669"/>
    <property type="project" value="UniProtKB-EC"/>
</dbReference>
<dbReference type="PANTHER" id="PTHR10815:SF5">
    <property type="entry name" value="METHYLATED-DNA--PROTEIN-CYSTEINE METHYLTRANSFERASE"/>
    <property type="match status" value="1"/>
</dbReference>
<organism evidence="11 12">
    <name type="scientific">Blautia caecimuris</name>
    <dbReference type="NCBI Taxonomy" id="1796615"/>
    <lineage>
        <taxon>Bacteria</taxon>
        <taxon>Bacillati</taxon>
        <taxon>Bacillota</taxon>
        <taxon>Clostridia</taxon>
        <taxon>Lachnospirales</taxon>
        <taxon>Lachnospiraceae</taxon>
        <taxon>Blautia</taxon>
    </lineage>
</organism>
<evidence type="ECO:0000256" key="1">
    <source>
        <dbReference type="ARBA" id="ARBA00001286"/>
    </source>
</evidence>
<dbReference type="InterPro" id="IPR008332">
    <property type="entry name" value="MethylG_MeTrfase_N"/>
</dbReference>
<keyword evidence="2 8" id="KW-0963">Cytoplasm</keyword>
<evidence type="ECO:0000256" key="7">
    <source>
        <dbReference type="ARBA" id="ARBA00049348"/>
    </source>
</evidence>
<evidence type="ECO:0000256" key="4">
    <source>
        <dbReference type="ARBA" id="ARBA00022679"/>
    </source>
</evidence>
<dbReference type="Pfam" id="PF01035">
    <property type="entry name" value="DNA_binding_1"/>
    <property type="match status" value="1"/>
</dbReference>
<dbReference type="HAMAP" id="MF_00772">
    <property type="entry name" value="OGT"/>
    <property type="match status" value="1"/>
</dbReference>
<keyword evidence="4 8" id="KW-0808">Transferase</keyword>
<dbReference type="NCBIfam" id="TIGR00589">
    <property type="entry name" value="ogt"/>
    <property type="match status" value="1"/>
</dbReference>
<dbReference type="CDD" id="cd06445">
    <property type="entry name" value="ATase"/>
    <property type="match status" value="1"/>
</dbReference>
<dbReference type="PROSITE" id="PS00374">
    <property type="entry name" value="MGMT"/>
    <property type="match status" value="1"/>
</dbReference>
<dbReference type="EMBL" id="JBEPMJ010000026">
    <property type="protein sequence ID" value="MET3751685.1"/>
    <property type="molecule type" value="Genomic_DNA"/>
</dbReference>
<dbReference type="InterPro" id="IPR014048">
    <property type="entry name" value="MethylDNA_cys_MeTrfase_DNA-bd"/>
</dbReference>
<protein>
    <recommendedName>
        <fullName evidence="8">Methylated-DNA--protein-cysteine methyltransferase</fullName>
        <ecNumber evidence="8">2.1.1.63</ecNumber>
    </recommendedName>
    <alternativeName>
        <fullName evidence="8">6-O-methylguanine-DNA methyltransferase</fullName>
        <shortName evidence="8">MGMT</shortName>
    </alternativeName>
    <alternativeName>
        <fullName evidence="8">O-6-methylguanine-DNA-alkyltransferase</fullName>
    </alternativeName>
</protein>
<comment type="subcellular location">
    <subcellularLocation>
        <location evidence="8">Cytoplasm</location>
    </subcellularLocation>
</comment>
<evidence type="ECO:0000256" key="3">
    <source>
        <dbReference type="ARBA" id="ARBA00022603"/>
    </source>
</evidence>
<feature type="domain" description="Methylated-DNA-[protein]-cysteine S-methyltransferase DNA binding" evidence="9">
    <location>
        <begin position="78"/>
        <end position="163"/>
    </location>
</feature>
<comment type="miscellaneous">
    <text evidence="8">This enzyme catalyzes only one turnover and therefore is not strictly catalytic. According to one definition, an enzyme is a biocatalyst that acts repeatedly and over many reaction cycles.</text>
</comment>
<evidence type="ECO:0000256" key="2">
    <source>
        <dbReference type="ARBA" id="ARBA00022490"/>
    </source>
</evidence>
<evidence type="ECO:0000313" key="11">
    <source>
        <dbReference type="EMBL" id="MET3751685.1"/>
    </source>
</evidence>
<evidence type="ECO:0000256" key="5">
    <source>
        <dbReference type="ARBA" id="ARBA00022763"/>
    </source>
</evidence>
<feature type="active site" description="Nucleophile; methyl group acceptor" evidence="8">
    <location>
        <position position="134"/>
    </location>
</feature>
<name>A0ABV2M5D9_9FIRM</name>
<evidence type="ECO:0000313" key="12">
    <source>
        <dbReference type="Proteomes" id="UP001549106"/>
    </source>
</evidence>
<evidence type="ECO:0000259" key="9">
    <source>
        <dbReference type="Pfam" id="PF01035"/>
    </source>
</evidence>
<dbReference type="InterPro" id="IPR036388">
    <property type="entry name" value="WH-like_DNA-bd_sf"/>
</dbReference>
<dbReference type="PANTHER" id="PTHR10815">
    <property type="entry name" value="METHYLATED-DNA--PROTEIN-CYSTEINE METHYLTRANSFERASE"/>
    <property type="match status" value="1"/>
</dbReference>
<keyword evidence="6 8" id="KW-0234">DNA repair</keyword>
<dbReference type="Gene3D" id="3.30.160.70">
    <property type="entry name" value="Methylated DNA-protein cysteine methyltransferase domain"/>
    <property type="match status" value="1"/>
</dbReference>
<accession>A0ABV2M5D9</accession>
<dbReference type="InterPro" id="IPR036217">
    <property type="entry name" value="MethylDNA_cys_MeTrfase_DNAb"/>
</dbReference>
<sequence>MHYTSRYQSPLGEILLAADNIGLTGLWFYGQKYFALHLDESHEEKTCPVLGQAKIWLDLYFSGQKPDFSVPLHLRGTEFQKEVWEILCDIPYGTTVTYGKIAAVLAQKRGLEHMSAQAVGNAVAHNPVSVIVPCHRVLGSKGSLTGYAGGLERKIKLLELEKVPRY</sequence>
<evidence type="ECO:0000259" key="10">
    <source>
        <dbReference type="Pfam" id="PF02870"/>
    </source>
</evidence>
<keyword evidence="3 8" id="KW-0489">Methyltransferase</keyword>
<comment type="catalytic activity">
    <reaction evidence="7 8">
        <text>a 6-O-methyl-2'-deoxyguanosine in DNA + L-cysteinyl-[protein] = S-methyl-L-cysteinyl-[protein] + a 2'-deoxyguanosine in DNA</text>
        <dbReference type="Rhea" id="RHEA:24000"/>
        <dbReference type="Rhea" id="RHEA-COMP:10131"/>
        <dbReference type="Rhea" id="RHEA-COMP:10132"/>
        <dbReference type="Rhea" id="RHEA-COMP:11367"/>
        <dbReference type="Rhea" id="RHEA-COMP:11368"/>
        <dbReference type="ChEBI" id="CHEBI:29950"/>
        <dbReference type="ChEBI" id="CHEBI:82612"/>
        <dbReference type="ChEBI" id="CHEBI:85445"/>
        <dbReference type="ChEBI" id="CHEBI:85448"/>
        <dbReference type="EC" id="2.1.1.63"/>
    </reaction>
</comment>
<evidence type="ECO:0000256" key="6">
    <source>
        <dbReference type="ARBA" id="ARBA00023204"/>
    </source>
</evidence>
<gene>
    <name evidence="11" type="ORF">ABID24_002946</name>
</gene>
<evidence type="ECO:0000256" key="8">
    <source>
        <dbReference type="HAMAP-Rule" id="MF_00772"/>
    </source>
</evidence>
<keyword evidence="12" id="KW-1185">Reference proteome</keyword>
<dbReference type="SUPFAM" id="SSF53155">
    <property type="entry name" value="Methylated DNA-protein cysteine methyltransferase domain"/>
    <property type="match status" value="1"/>
</dbReference>
<dbReference type="EC" id="2.1.1.63" evidence="8"/>
<dbReference type="Proteomes" id="UP001549106">
    <property type="component" value="Unassembled WGS sequence"/>
</dbReference>
<dbReference type="SUPFAM" id="SSF46767">
    <property type="entry name" value="Methylated DNA-protein cysteine methyltransferase, C-terminal domain"/>
    <property type="match status" value="1"/>
</dbReference>
<dbReference type="InterPro" id="IPR001497">
    <property type="entry name" value="MethylDNA_cys_MeTrfase_AS"/>
</dbReference>
<proteinExistence type="inferred from homology"/>
<dbReference type="InterPro" id="IPR036631">
    <property type="entry name" value="MGMT_N_sf"/>
</dbReference>
<feature type="domain" description="Methylguanine DNA methyltransferase ribonuclease-like" evidence="10">
    <location>
        <begin position="3"/>
        <end position="73"/>
    </location>
</feature>
<dbReference type="Gene3D" id="1.10.10.10">
    <property type="entry name" value="Winged helix-like DNA-binding domain superfamily/Winged helix DNA-binding domain"/>
    <property type="match status" value="1"/>
</dbReference>
<keyword evidence="5 8" id="KW-0227">DNA damage</keyword>
<reference evidence="11 12" key="1">
    <citation type="submission" date="2024-06" db="EMBL/GenBank/DDBJ databases">
        <title>Genomic Encyclopedia of Type Strains, Phase IV (KMG-IV): sequencing the most valuable type-strain genomes for metagenomic binning, comparative biology and taxonomic classification.</title>
        <authorList>
            <person name="Goeker M."/>
        </authorList>
    </citation>
    <scope>NUCLEOTIDE SEQUENCE [LARGE SCALE GENOMIC DNA]</scope>
    <source>
        <strain evidence="11 12">DSM 29492</strain>
    </source>
</reference>
<dbReference type="RefSeq" id="WP_022066848.1">
    <property type="nucleotide sequence ID" value="NZ_BAABXN010000001.1"/>
</dbReference>
<comment type="catalytic activity">
    <reaction evidence="1 8">
        <text>a 4-O-methyl-thymidine in DNA + L-cysteinyl-[protein] = a thymidine in DNA + S-methyl-L-cysteinyl-[protein]</text>
        <dbReference type="Rhea" id="RHEA:53428"/>
        <dbReference type="Rhea" id="RHEA-COMP:10131"/>
        <dbReference type="Rhea" id="RHEA-COMP:10132"/>
        <dbReference type="Rhea" id="RHEA-COMP:13555"/>
        <dbReference type="Rhea" id="RHEA-COMP:13556"/>
        <dbReference type="ChEBI" id="CHEBI:29950"/>
        <dbReference type="ChEBI" id="CHEBI:82612"/>
        <dbReference type="ChEBI" id="CHEBI:137386"/>
        <dbReference type="ChEBI" id="CHEBI:137387"/>
        <dbReference type="EC" id="2.1.1.63"/>
    </reaction>
</comment>
<comment type="function">
    <text evidence="8">Involved in the cellular defense against the biological effects of O6-methylguanine (O6-MeG) and O4-methylthymine (O4-MeT) in DNA. Repairs the methylated nucleobase in DNA by stoichiometrically transferring the methyl group to a cysteine residue in the enzyme. This is a suicide reaction: the enzyme is irreversibly inactivated.</text>
</comment>
<comment type="similarity">
    <text evidence="8">Belongs to the MGMT family.</text>
</comment>
<dbReference type="Pfam" id="PF02870">
    <property type="entry name" value="Methyltransf_1N"/>
    <property type="match status" value="1"/>
</dbReference>
<comment type="caution">
    <text evidence="11">The sequence shown here is derived from an EMBL/GenBank/DDBJ whole genome shotgun (WGS) entry which is preliminary data.</text>
</comment>